<dbReference type="EMBL" id="JAPFFF010000054">
    <property type="protein sequence ID" value="KAK8838844.1"/>
    <property type="molecule type" value="Genomic_DNA"/>
</dbReference>
<feature type="transmembrane region" description="Helical" evidence="5">
    <location>
        <begin position="208"/>
        <end position="231"/>
    </location>
</feature>
<evidence type="ECO:0000256" key="2">
    <source>
        <dbReference type="ARBA" id="ARBA00022692"/>
    </source>
</evidence>
<keyword evidence="2 5" id="KW-0812">Transmembrane</keyword>
<evidence type="ECO:0000313" key="8">
    <source>
        <dbReference type="Proteomes" id="UP001470230"/>
    </source>
</evidence>
<accession>A0ABR2GY30</accession>
<keyword evidence="8" id="KW-1185">Reference proteome</keyword>
<sequence>MSLCSVQLLHSTVIVFGSMTFGMVCVYPSPTANDIQKLHELTETSIAWVFYNSISYLFGMLGAYLTEVILRAIKGKRKLMVFIIDCFGAASWLLNCLTKPSIYSGIFSRALLGITIGAYMTLNPMYLVEMATEGYQSVFGAMNQFGICIGDILCSVLGPYIDYMGLNYVGASICVLQAYLIWFIQESPEAGKENKDEKPISAVFKREYANNLAIGIVLLFVSQFSGINAILSNLSTIMDEGGLKMNPNFQSAIALASQFLAIVVNFLSIEKAGRKAIWIISSSICAIGLLLLALNEKFNWSNVLPVICIFIYNFGYGLGIGPIPWFIVSELFEYDVRSAANSICILLNWAFAFVMVMVFPSMKKSMGMFGASLFFFGVCIFSIIFGIFEIPGRSTTQENPICGIAASKEEQYNESQNDANPI</sequence>
<dbReference type="InterPro" id="IPR020846">
    <property type="entry name" value="MFS_dom"/>
</dbReference>
<feature type="transmembrane region" description="Helical" evidence="5">
    <location>
        <begin position="78"/>
        <end position="94"/>
    </location>
</feature>
<dbReference type="InterPro" id="IPR003663">
    <property type="entry name" value="Sugar/inositol_transpt"/>
</dbReference>
<dbReference type="Gene3D" id="1.20.1250.20">
    <property type="entry name" value="MFS general substrate transporter like domains"/>
    <property type="match status" value="2"/>
</dbReference>
<feature type="transmembrane region" description="Helical" evidence="5">
    <location>
        <begin position="46"/>
        <end position="66"/>
    </location>
</feature>
<proteinExistence type="predicted"/>
<dbReference type="InterPro" id="IPR005828">
    <property type="entry name" value="MFS_sugar_transport-like"/>
</dbReference>
<evidence type="ECO:0000313" key="7">
    <source>
        <dbReference type="EMBL" id="KAK8838844.1"/>
    </source>
</evidence>
<name>A0ABR2GY30_9EUKA</name>
<feature type="transmembrane region" description="Helical" evidence="5">
    <location>
        <begin position="300"/>
        <end position="327"/>
    </location>
</feature>
<evidence type="ECO:0000259" key="6">
    <source>
        <dbReference type="PROSITE" id="PS50850"/>
    </source>
</evidence>
<feature type="transmembrane region" description="Helical" evidence="5">
    <location>
        <begin position="366"/>
        <end position="388"/>
    </location>
</feature>
<dbReference type="SUPFAM" id="SSF103473">
    <property type="entry name" value="MFS general substrate transporter"/>
    <property type="match status" value="1"/>
</dbReference>
<gene>
    <name evidence="7" type="ORF">M9Y10_032885</name>
</gene>
<dbReference type="PRINTS" id="PR00171">
    <property type="entry name" value="SUGRTRNSPORT"/>
</dbReference>
<evidence type="ECO:0000256" key="5">
    <source>
        <dbReference type="SAM" id="Phobius"/>
    </source>
</evidence>
<keyword evidence="3 5" id="KW-1133">Transmembrane helix</keyword>
<feature type="transmembrane region" description="Helical" evidence="5">
    <location>
        <begin position="251"/>
        <end position="269"/>
    </location>
</feature>
<comment type="subcellular location">
    <subcellularLocation>
        <location evidence="1">Membrane</location>
        <topology evidence="1">Multi-pass membrane protein</topology>
    </subcellularLocation>
</comment>
<dbReference type="Pfam" id="PF00083">
    <property type="entry name" value="Sugar_tr"/>
    <property type="match status" value="2"/>
</dbReference>
<reference evidence="7 8" key="1">
    <citation type="submission" date="2024-04" db="EMBL/GenBank/DDBJ databases">
        <title>Tritrichomonas musculus Genome.</title>
        <authorList>
            <person name="Alves-Ferreira E."/>
            <person name="Grigg M."/>
            <person name="Lorenzi H."/>
            <person name="Galac M."/>
        </authorList>
    </citation>
    <scope>NUCLEOTIDE SEQUENCE [LARGE SCALE GENOMIC DNA]</scope>
    <source>
        <strain evidence="7 8">EAF2021</strain>
    </source>
</reference>
<keyword evidence="4 5" id="KW-0472">Membrane</keyword>
<comment type="caution">
    <text evidence="7">The sequence shown here is derived from an EMBL/GenBank/DDBJ whole genome shotgun (WGS) entry which is preliminary data.</text>
</comment>
<protein>
    <submittedName>
        <fullName evidence="7">Glucose import</fullName>
    </submittedName>
</protein>
<dbReference type="InterPro" id="IPR036259">
    <property type="entry name" value="MFS_trans_sf"/>
</dbReference>
<feature type="domain" description="Major facilitator superfamily (MFS) profile" evidence="6">
    <location>
        <begin position="6"/>
        <end position="394"/>
    </location>
</feature>
<feature type="transmembrane region" description="Helical" evidence="5">
    <location>
        <begin position="106"/>
        <end position="126"/>
    </location>
</feature>
<evidence type="ECO:0000256" key="4">
    <source>
        <dbReference type="ARBA" id="ARBA00023136"/>
    </source>
</evidence>
<dbReference type="Proteomes" id="UP001470230">
    <property type="component" value="Unassembled WGS sequence"/>
</dbReference>
<dbReference type="PANTHER" id="PTHR48021:SF1">
    <property type="entry name" value="GH07001P-RELATED"/>
    <property type="match status" value="1"/>
</dbReference>
<dbReference type="InterPro" id="IPR050549">
    <property type="entry name" value="MFS_Trehalose_Transporter"/>
</dbReference>
<evidence type="ECO:0000256" key="1">
    <source>
        <dbReference type="ARBA" id="ARBA00004141"/>
    </source>
</evidence>
<evidence type="ECO:0000256" key="3">
    <source>
        <dbReference type="ARBA" id="ARBA00022989"/>
    </source>
</evidence>
<feature type="transmembrane region" description="Helical" evidence="5">
    <location>
        <begin position="276"/>
        <end position="294"/>
    </location>
</feature>
<organism evidence="7 8">
    <name type="scientific">Tritrichomonas musculus</name>
    <dbReference type="NCBI Taxonomy" id="1915356"/>
    <lineage>
        <taxon>Eukaryota</taxon>
        <taxon>Metamonada</taxon>
        <taxon>Parabasalia</taxon>
        <taxon>Tritrichomonadida</taxon>
        <taxon>Tritrichomonadidae</taxon>
        <taxon>Tritrichomonas</taxon>
    </lineage>
</organism>
<dbReference type="PROSITE" id="PS50850">
    <property type="entry name" value="MFS"/>
    <property type="match status" value="1"/>
</dbReference>
<dbReference type="PANTHER" id="PTHR48021">
    <property type="match status" value="1"/>
</dbReference>
<feature type="transmembrane region" description="Helical" evidence="5">
    <location>
        <begin position="339"/>
        <end position="360"/>
    </location>
</feature>